<feature type="region of interest" description="Disordered" evidence="1">
    <location>
        <begin position="1"/>
        <end position="30"/>
    </location>
</feature>
<accession>A0A7S4FVA2</accession>
<gene>
    <name evidence="2" type="ORF">EGYM00163_LOCUS27479</name>
</gene>
<reference evidence="2" key="1">
    <citation type="submission" date="2021-01" db="EMBL/GenBank/DDBJ databases">
        <authorList>
            <person name="Corre E."/>
            <person name="Pelletier E."/>
            <person name="Niang G."/>
            <person name="Scheremetjew M."/>
            <person name="Finn R."/>
            <person name="Kale V."/>
            <person name="Holt S."/>
            <person name="Cochrane G."/>
            <person name="Meng A."/>
            <person name="Brown T."/>
            <person name="Cohen L."/>
        </authorList>
    </citation>
    <scope>NUCLEOTIDE SEQUENCE</scope>
    <source>
        <strain evidence="2">CCMP1594</strain>
    </source>
</reference>
<protein>
    <submittedName>
        <fullName evidence="2">Uncharacterized protein</fullName>
    </submittedName>
</protein>
<sequence>MLNHDESPAEHHSCPYTAAMGPPSQGRSLGGHYVQEWNAFSRKLPPVGWTARFRTIVTMDLTTVYSFRAAQDAPRAKVCQPPNQSKGVPGSKGVARISRLAPPKMGTTRHQE</sequence>
<dbReference type="AlphaFoldDB" id="A0A7S4FVA2"/>
<feature type="compositionally biased region" description="Basic and acidic residues" evidence="1">
    <location>
        <begin position="1"/>
        <end position="13"/>
    </location>
</feature>
<dbReference type="EMBL" id="HBJA01078434">
    <property type="protein sequence ID" value="CAE0816320.1"/>
    <property type="molecule type" value="Transcribed_RNA"/>
</dbReference>
<evidence type="ECO:0000256" key="1">
    <source>
        <dbReference type="SAM" id="MobiDB-lite"/>
    </source>
</evidence>
<evidence type="ECO:0000313" key="2">
    <source>
        <dbReference type="EMBL" id="CAE0816320.1"/>
    </source>
</evidence>
<name>A0A7S4FVA2_9EUGL</name>
<feature type="region of interest" description="Disordered" evidence="1">
    <location>
        <begin position="76"/>
        <end position="112"/>
    </location>
</feature>
<organism evidence="2">
    <name type="scientific">Eutreptiella gymnastica</name>
    <dbReference type="NCBI Taxonomy" id="73025"/>
    <lineage>
        <taxon>Eukaryota</taxon>
        <taxon>Discoba</taxon>
        <taxon>Euglenozoa</taxon>
        <taxon>Euglenida</taxon>
        <taxon>Spirocuta</taxon>
        <taxon>Euglenophyceae</taxon>
        <taxon>Eutreptiales</taxon>
        <taxon>Eutreptiaceae</taxon>
        <taxon>Eutreptiella</taxon>
    </lineage>
</organism>
<proteinExistence type="predicted"/>